<sequence>MKILLVQSFLDGDTLPPVYPLGLSYLATFLKGHEVRIYDPNVAERPMEDLIASLSGFVPDLVGVSLRNIDNQSRMDPLNYYGDFRAIVQAARRRLPSVVIVAGGTGFSMFAREVMEGNPEIDFGVHLEAEESFPELLNNLSTPGRVRGVYYREDGAVRFTGVRPLPAFGEFPRPRRDLAEMGRYTGNAAVGIQTKRGCPLKCTYCNYPVLNGNKIRMRTASHVVDEIEALVREGAKQFMFADSVFNRPEKHAAEICNEMIKRDVRAGWMAYLDIKGSTREVLLLMKEAGCNGIFFSPDGLSQSSLDSLRKGIREKDAWRILWIIATEPGLKEVEFIITMFINTPGETPFGMLRMFGYKVVSVLMKIFLKRRVYVTIGWIRIEPETGIHAVAVDQGVIPPDTPLLQKGREEIRRFFYVKPSLRRLDGFVLAARNLMRSIRGKRKK</sequence>
<dbReference type="Gene3D" id="3.80.30.20">
    <property type="entry name" value="tm_1862 like domain"/>
    <property type="match status" value="1"/>
</dbReference>
<dbReference type="PANTHER" id="PTHR43409">
    <property type="entry name" value="ANAEROBIC MAGNESIUM-PROTOPORPHYRIN IX MONOMETHYL ESTER CYCLASE-RELATED"/>
    <property type="match status" value="1"/>
</dbReference>
<dbReference type="GO" id="GO:0031419">
    <property type="term" value="F:cobalamin binding"/>
    <property type="evidence" value="ECO:0007669"/>
    <property type="project" value="InterPro"/>
</dbReference>
<comment type="cofactor">
    <cofactor evidence="1">
        <name>[4Fe-4S] cluster</name>
        <dbReference type="ChEBI" id="CHEBI:49883"/>
    </cofactor>
</comment>
<dbReference type="GO" id="GO:0005829">
    <property type="term" value="C:cytosol"/>
    <property type="evidence" value="ECO:0007669"/>
    <property type="project" value="TreeGrafter"/>
</dbReference>
<dbReference type="InterPro" id="IPR058240">
    <property type="entry name" value="rSAM_sf"/>
</dbReference>
<evidence type="ECO:0000259" key="6">
    <source>
        <dbReference type="PROSITE" id="PS51332"/>
    </source>
</evidence>
<comment type="caution">
    <text evidence="8">The sequence shown here is derived from an EMBL/GenBank/DDBJ whole genome shotgun (WGS) entry which is preliminary data.</text>
</comment>
<dbReference type="Pfam" id="PF02310">
    <property type="entry name" value="B12-binding"/>
    <property type="match status" value="1"/>
</dbReference>
<name>A0A953M3S0_9BACT</name>
<reference evidence="8" key="2">
    <citation type="submission" date="2021-08" db="EMBL/GenBank/DDBJ databases">
        <authorList>
            <person name="Dalcin Martins P."/>
        </authorList>
    </citation>
    <scope>NUCLEOTIDE SEQUENCE</scope>
    <source>
        <strain evidence="8">MAG_39</strain>
    </source>
</reference>
<dbReference type="GO" id="GO:0046872">
    <property type="term" value="F:metal ion binding"/>
    <property type="evidence" value="ECO:0007669"/>
    <property type="project" value="UniProtKB-KW"/>
</dbReference>
<keyword evidence="4" id="KW-0408">Iron</keyword>
<dbReference type="InterPro" id="IPR007197">
    <property type="entry name" value="rSAM"/>
</dbReference>
<proteinExistence type="predicted"/>
<keyword evidence="3" id="KW-0479">Metal-binding</keyword>
<dbReference type="AlphaFoldDB" id="A0A953M3S0"/>
<dbReference type="GO" id="GO:0051539">
    <property type="term" value="F:4 iron, 4 sulfur cluster binding"/>
    <property type="evidence" value="ECO:0007669"/>
    <property type="project" value="UniProtKB-KW"/>
</dbReference>
<dbReference type="SMART" id="SM00729">
    <property type="entry name" value="Elp3"/>
    <property type="match status" value="1"/>
</dbReference>
<dbReference type="PROSITE" id="PS51332">
    <property type="entry name" value="B12_BINDING"/>
    <property type="match status" value="1"/>
</dbReference>
<dbReference type="InterPro" id="IPR023404">
    <property type="entry name" value="rSAM_horseshoe"/>
</dbReference>
<dbReference type="InterPro" id="IPR006638">
    <property type="entry name" value="Elp3/MiaA/NifB-like_rSAM"/>
</dbReference>
<evidence type="ECO:0000256" key="1">
    <source>
        <dbReference type="ARBA" id="ARBA00001966"/>
    </source>
</evidence>
<dbReference type="InterPro" id="IPR034466">
    <property type="entry name" value="Methyltransferase_Class_B"/>
</dbReference>
<accession>A0A953M3S0</accession>
<dbReference type="Proteomes" id="UP000705867">
    <property type="component" value="Unassembled WGS sequence"/>
</dbReference>
<dbReference type="Gene3D" id="3.40.50.280">
    <property type="entry name" value="Cobalamin-binding domain"/>
    <property type="match status" value="1"/>
</dbReference>
<evidence type="ECO:0000256" key="3">
    <source>
        <dbReference type="ARBA" id="ARBA00022723"/>
    </source>
</evidence>
<dbReference type="Pfam" id="PF04055">
    <property type="entry name" value="Radical_SAM"/>
    <property type="match status" value="1"/>
</dbReference>
<protein>
    <submittedName>
        <fullName evidence="8">Cobalamin-dependent protein</fullName>
    </submittedName>
</protein>
<gene>
    <name evidence="8" type="ORF">K8I29_19360</name>
</gene>
<dbReference type="EMBL" id="JAIOIV010000150">
    <property type="protein sequence ID" value="MBZ0158361.1"/>
    <property type="molecule type" value="Genomic_DNA"/>
</dbReference>
<evidence type="ECO:0000259" key="7">
    <source>
        <dbReference type="PROSITE" id="PS51918"/>
    </source>
</evidence>
<dbReference type="PROSITE" id="PS51918">
    <property type="entry name" value="RADICAL_SAM"/>
    <property type="match status" value="1"/>
</dbReference>
<evidence type="ECO:0000313" key="8">
    <source>
        <dbReference type="EMBL" id="MBZ0158361.1"/>
    </source>
</evidence>
<organism evidence="8 9">
    <name type="scientific">Candidatus Nitrobium versatile</name>
    <dbReference type="NCBI Taxonomy" id="2884831"/>
    <lineage>
        <taxon>Bacteria</taxon>
        <taxon>Pseudomonadati</taxon>
        <taxon>Nitrospirota</taxon>
        <taxon>Nitrospiria</taxon>
        <taxon>Nitrospirales</taxon>
        <taxon>Nitrospiraceae</taxon>
        <taxon>Candidatus Nitrobium</taxon>
    </lineage>
</organism>
<dbReference type="SFLD" id="SFLDG01123">
    <property type="entry name" value="methyltransferase_(Class_B)"/>
    <property type="match status" value="1"/>
</dbReference>
<evidence type="ECO:0000256" key="5">
    <source>
        <dbReference type="ARBA" id="ARBA00023014"/>
    </source>
</evidence>
<dbReference type="InterPro" id="IPR006158">
    <property type="entry name" value="Cobalamin-bd"/>
</dbReference>
<dbReference type="SFLD" id="SFLDG01082">
    <property type="entry name" value="B12-binding_domain_containing"/>
    <property type="match status" value="1"/>
</dbReference>
<reference evidence="8" key="1">
    <citation type="journal article" date="2021" name="bioRxiv">
        <title>Unraveling nitrogen, sulfur and carbon metabolic pathways and microbial community transcriptional responses to substrate deprivation and toxicity stresses in a bioreactor mimicking anoxic brackish coastal sediment conditions.</title>
        <authorList>
            <person name="Martins P.D."/>
            <person name="Echeveste M.J."/>
            <person name="Arshad A."/>
            <person name="Kurth J."/>
            <person name="Ouboter H."/>
            <person name="Jetten M.S.M."/>
            <person name="Welte C.U."/>
        </authorList>
    </citation>
    <scope>NUCLEOTIDE SEQUENCE</scope>
    <source>
        <strain evidence="8">MAG_39</strain>
    </source>
</reference>
<dbReference type="SUPFAM" id="SSF102114">
    <property type="entry name" value="Radical SAM enzymes"/>
    <property type="match status" value="1"/>
</dbReference>
<dbReference type="SFLD" id="SFLDS00029">
    <property type="entry name" value="Radical_SAM"/>
    <property type="match status" value="1"/>
</dbReference>
<keyword evidence="2" id="KW-0949">S-adenosyl-L-methionine</keyword>
<dbReference type="GO" id="GO:0003824">
    <property type="term" value="F:catalytic activity"/>
    <property type="evidence" value="ECO:0007669"/>
    <property type="project" value="InterPro"/>
</dbReference>
<dbReference type="InterPro" id="IPR051198">
    <property type="entry name" value="BchE-like"/>
</dbReference>
<evidence type="ECO:0000256" key="2">
    <source>
        <dbReference type="ARBA" id="ARBA00022691"/>
    </source>
</evidence>
<evidence type="ECO:0000313" key="9">
    <source>
        <dbReference type="Proteomes" id="UP000705867"/>
    </source>
</evidence>
<feature type="domain" description="Radical SAM core" evidence="7">
    <location>
        <begin position="184"/>
        <end position="425"/>
    </location>
</feature>
<feature type="domain" description="B12-binding" evidence="6">
    <location>
        <begin position="1"/>
        <end position="147"/>
    </location>
</feature>
<dbReference type="PANTHER" id="PTHR43409:SF16">
    <property type="entry name" value="SLR0320 PROTEIN"/>
    <property type="match status" value="1"/>
</dbReference>
<keyword evidence="5" id="KW-0411">Iron-sulfur</keyword>
<evidence type="ECO:0000256" key="4">
    <source>
        <dbReference type="ARBA" id="ARBA00023004"/>
    </source>
</evidence>